<evidence type="ECO:0000256" key="1">
    <source>
        <dbReference type="ARBA" id="ARBA00022603"/>
    </source>
</evidence>
<feature type="binding site" evidence="5">
    <location>
        <begin position="135"/>
        <end position="140"/>
    </location>
    <ligand>
        <name>S-adenosyl-L-methionine</name>
        <dbReference type="ChEBI" id="CHEBI:59789"/>
    </ligand>
</feature>
<evidence type="ECO:0000313" key="7">
    <source>
        <dbReference type="EMBL" id="AUR00348.1"/>
    </source>
</evidence>
<reference evidence="6 9" key="3">
    <citation type="journal article" date="2017" name="Int. J. Syst. Evol. Microbiol.">
        <title>Adaptation of Surface-Associated Bacteria to the Open Ocean: A Genomically Distinct Subpopulation of Phaeobacter gallaeciensis Colonizes Pacific Mesozooplankton.</title>
        <authorList>
            <person name="Freese H.M."/>
            <person name="Methner A."/>
            <person name="Overmann J."/>
        </authorList>
    </citation>
    <scope>NUCLEOTIDE SEQUENCE [LARGE SCALE GENOMIC DNA]</scope>
    <source>
        <strain evidence="6 9">P66</strain>
    </source>
</reference>
<evidence type="ECO:0000313" key="9">
    <source>
        <dbReference type="Proteomes" id="UP000236536"/>
    </source>
</evidence>
<keyword evidence="5" id="KW-0698">rRNA processing</keyword>
<evidence type="ECO:0000256" key="2">
    <source>
        <dbReference type="ARBA" id="ARBA00022679"/>
    </source>
</evidence>
<comment type="similarity">
    <text evidence="4 5">Belongs to the RNA methyltransferase RlmH family.</text>
</comment>
<dbReference type="GO" id="GO:0005737">
    <property type="term" value="C:cytoplasm"/>
    <property type="evidence" value="ECO:0007669"/>
    <property type="project" value="UniProtKB-SubCell"/>
</dbReference>
<gene>
    <name evidence="5" type="primary">rlmH</name>
    <name evidence="6" type="ORF">PhaeoP66_00356</name>
    <name evidence="7" type="ORF">PhaeoP88_03011</name>
</gene>
<dbReference type="EMBL" id="CP010705">
    <property type="protein sequence ID" value="AUQ93178.1"/>
    <property type="molecule type" value="Genomic_DNA"/>
</dbReference>
<feature type="binding site" evidence="5">
    <location>
        <position position="116"/>
    </location>
    <ligand>
        <name>S-adenosyl-L-methionine</name>
        <dbReference type="ChEBI" id="CHEBI:59789"/>
    </ligand>
</feature>
<dbReference type="Proteomes" id="UP000236536">
    <property type="component" value="Chromosome"/>
</dbReference>
<dbReference type="Gene3D" id="3.40.1280.10">
    <property type="match status" value="1"/>
</dbReference>
<comment type="function">
    <text evidence="5">Specifically methylates the pseudouridine at position 1915 (m3Psi1915) in 23S rRNA.</text>
</comment>
<accession>A0A2I7LUG7</accession>
<dbReference type="NCBIfam" id="NF000988">
    <property type="entry name" value="PRK00103.2-2"/>
    <property type="match status" value="1"/>
</dbReference>
<dbReference type="CDD" id="cd18081">
    <property type="entry name" value="RlmH-like"/>
    <property type="match status" value="1"/>
</dbReference>
<reference evidence="7 8" key="1">
    <citation type="journal article" date="2017" name="Front. Microbiol.">
        <title>Phaeobacter piscinae sp. nov., a species of the Roseobacter group and potential aquaculture probiont.</title>
        <authorList>
            <person name="Sonnenschein E.C."/>
            <person name="Phippen C.B.W."/>
            <person name="Nielsen K.F."/>
            <person name="Mateiu R.V."/>
            <person name="Melchiorsen J."/>
            <person name="Gram L."/>
            <person name="Overmann J."/>
            <person name="Freese H.M."/>
        </authorList>
    </citation>
    <scope>NUCLEOTIDE SEQUENCE [LARGE SCALE GENOMIC DNA]</scope>
    <source>
        <strain evidence="7 8">P88</strain>
    </source>
</reference>
<sequence length="168" mass="18677">MRLARACIESVLMKVHFCVVGRLRASPEKQLIDDYIERFDRTGRALGLRPCRIAEVEDKKNAGMAAEAELLRKAIPKGAVICTLDERGKLLSSPDFSKRLADWRDTGRQDVAFVIGGADGIDPSLRAEADFSISLGKMVWPHMLVRVLLAEQIYRAATILAGSPYHRV</sequence>
<feature type="binding site" evidence="5">
    <location>
        <position position="84"/>
    </location>
    <ligand>
        <name>S-adenosyl-L-methionine</name>
        <dbReference type="ChEBI" id="CHEBI:59789"/>
    </ligand>
</feature>
<dbReference type="AlphaFoldDB" id="A0A2I7LUG7"/>
<organism evidence="7 8">
    <name type="scientific">Phaeobacter inhibens</name>
    <dbReference type="NCBI Taxonomy" id="221822"/>
    <lineage>
        <taxon>Bacteria</taxon>
        <taxon>Pseudomonadati</taxon>
        <taxon>Pseudomonadota</taxon>
        <taxon>Alphaproteobacteria</taxon>
        <taxon>Rhodobacterales</taxon>
        <taxon>Roseobacteraceae</taxon>
        <taxon>Phaeobacter</taxon>
    </lineage>
</organism>
<keyword evidence="1 5" id="KW-0489">Methyltransferase</keyword>
<dbReference type="GO" id="GO:0070038">
    <property type="term" value="F:rRNA (pseudouridine-N3-)-methyltransferase activity"/>
    <property type="evidence" value="ECO:0007669"/>
    <property type="project" value="UniProtKB-UniRule"/>
</dbReference>
<dbReference type="EMBL" id="CP010725">
    <property type="protein sequence ID" value="AUR00348.1"/>
    <property type="molecule type" value="Genomic_DNA"/>
</dbReference>
<keyword evidence="2 5" id="KW-0808">Transferase</keyword>
<name>A0A2I7LUG7_9RHOB</name>
<dbReference type="Pfam" id="PF02590">
    <property type="entry name" value="SPOUT_MTase"/>
    <property type="match status" value="1"/>
</dbReference>
<dbReference type="EC" id="2.1.1.177" evidence="5"/>
<dbReference type="Proteomes" id="UP000236447">
    <property type="component" value="Chromosome"/>
</dbReference>
<evidence type="ECO:0000313" key="6">
    <source>
        <dbReference type="EMBL" id="AUQ93178.1"/>
    </source>
</evidence>
<dbReference type="PANTHER" id="PTHR33603">
    <property type="entry name" value="METHYLTRANSFERASE"/>
    <property type="match status" value="1"/>
</dbReference>
<dbReference type="InterPro" id="IPR003742">
    <property type="entry name" value="RlmH-like"/>
</dbReference>
<dbReference type="InterPro" id="IPR029028">
    <property type="entry name" value="Alpha/beta_knot_MTases"/>
</dbReference>
<evidence type="ECO:0000256" key="3">
    <source>
        <dbReference type="ARBA" id="ARBA00022691"/>
    </source>
</evidence>
<evidence type="ECO:0000256" key="4">
    <source>
        <dbReference type="ARBA" id="ARBA00038303"/>
    </source>
</evidence>
<dbReference type="NCBIfam" id="NF000989">
    <property type="entry name" value="PRK00103.2-3"/>
    <property type="match status" value="1"/>
</dbReference>
<proteinExistence type="inferred from homology"/>
<keyword evidence="3 5" id="KW-0949">S-adenosyl-L-methionine</keyword>
<keyword evidence="5" id="KW-0963">Cytoplasm</keyword>
<comment type="catalytic activity">
    <reaction evidence="5">
        <text>pseudouridine(1915) in 23S rRNA + S-adenosyl-L-methionine = N(3)-methylpseudouridine(1915) in 23S rRNA + S-adenosyl-L-homocysteine + H(+)</text>
        <dbReference type="Rhea" id="RHEA:42752"/>
        <dbReference type="Rhea" id="RHEA-COMP:10221"/>
        <dbReference type="Rhea" id="RHEA-COMP:10222"/>
        <dbReference type="ChEBI" id="CHEBI:15378"/>
        <dbReference type="ChEBI" id="CHEBI:57856"/>
        <dbReference type="ChEBI" id="CHEBI:59789"/>
        <dbReference type="ChEBI" id="CHEBI:65314"/>
        <dbReference type="ChEBI" id="CHEBI:74486"/>
        <dbReference type="EC" id="2.1.1.177"/>
    </reaction>
</comment>
<dbReference type="PIRSF" id="PIRSF004505">
    <property type="entry name" value="MT_bac"/>
    <property type="match status" value="1"/>
</dbReference>
<keyword evidence="9" id="KW-1185">Reference proteome</keyword>
<evidence type="ECO:0000256" key="5">
    <source>
        <dbReference type="HAMAP-Rule" id="MF_00658"/>
    </source>
</evidence>
<comment type="subunit">
    <text evidence="5">Homodimer.</text>
</comment>
<dbReference type="InterPro" id="IPR029026">
    <property type="entry name" value="tRNA_m1G_MTases_N"/>
</dbReference>
<dbReference type="PANTHER" id="PTHR33603:SF1">
    <property type="entry name" value="RIBOSOMAL RNA LARGE SUBUNIT METHYLTRANSFERASE H"/>
    <property type="match status" value="1"/>
</dbReference>
<dbReference type="HAMAP" id="MF_00658">
    <property type="entry name" value="23SrRNA_methyltr_H"/>
    <property type="match status" value="1"/>
</dbReference>
<dbReference type="SUPFAM" id="SSF75217">
    <property type="entry name" value="alpha/beta knot"/>
    <property type="match status" value="1"/>
</dbReference>
<reference evidence="8 9" key="2">
    <citation type="journal article" date="2017" name="Genome Biol. Evol.">
        <title>Trajectories and Drivers of Genome Evolution in Surface-Associated Marine Phaeobacter.</title>
        <authorList>
            <person name="Freese H.M."/>
            <person name="Sikorski J."/>
            <person name="Bunk B."/>
            <person name="Scheuner C."/>
            <person name="Meier-Kolthoff J.P."/>
            <person name="Sproer C."/>
            <person name="Gram L."/>
            <person name="Overmann J."/>
        </authorList>
    </citation>
    <scope>NUCLEOTIDE SEQUENCE [LARGE SCALE GENOMIC DNA]</scope>
    <source>
        <strain evidence="6 9">P66</strain>
        <strain evidence="7 8">P88</strain>
    </source>
</reference>
<evidence type="ECO:0000313" key="8">
    <source>
        <dbReference type="Proteomes" id="UP000236447"/>
    </source>
</evidence>
<protein>
    <recommendedName>
        <fullName evidence="5">Ribosomal RNA large subunit methyltransferase H</fullName>
        <ecNumber evidence="5">2.1.1.177</ecNumber>
    </recommendedName>
    <alternativeName>
        <fullName evidence="5">23S rRNA (pseudouridine1915-N3)-methyltransferase</fullName>
    </alternativeName>
    <alternativeName>
        <fullName evidence="5">23S rRNA m3Psi1915 methyltransferase</fullName>
    </alternativeName>
    <alternativeName>
        <fullName evidence="5">rRNA (pseudouridine-N3-)-methyltransferase RlmH</fullName>
    </alternativeName>
</protein>
<comment type="subcellular location">
    <subcellularLocation>
        <location evidence="5">Cytoplasm</location>
    </subcellularLocation>
</comment>